<comment type="caution">
    <text evidence="2">The sequence shown here is derived from an EMBL/GenBank/DDBJ whole genome shotgun (WGS) entry which is preliminary data.</text>
</comment>
<evidence type="ECO:0000313" key="3">
    <source>
        <dbReference type="Proteomes" id="UP000018958"/>
    </source>
</evidence>
<sequence>MNNMNAFIEHVLGIPPTKMKTKAFDGLLGDVKAYFGVVETQGGGTLHAYFLVWLTDAPPNTDAFSKATAEHGDQYYRDIAAYVDSIVITSLPLDVAVNCQFCGHSLEGLLALPIPRDAYENTNAGRSNAQGEPLLQRPPTWPPPLRTHSSVELKTAVQMEISCRGSVGAAKAAVFRRDMILATRDSVDDTYGEHLRTLNAVPYRSEQRGDNAFSDDKVAQSIMMLPPSVDDERWTPNATAFAVSMLVFMLNIHWWSHVGSCF</sequence>
<reference evidence="2 3" key="1">
    <citation type="submission" date="2013-11" db="EMBL/GenBank/DDBJ databases">
        <title>The Genome Sequence of Phytophthora parasitica CJ01A1.</title>
        <authorList>
            <consortium name="The Broad Institute Genomics Platform"/>
            <person name="Russ C."/>
            <person name="Tyler B."/>
            <person name="Panabieres F."/>
            <person name="Shan W."/>
            <person name="Tripathy S."/>
            <person name="Grunwald N."/>
            <person name="Machado M."/>
            <person name="Johnson C.S."/>
            <person name="Walker B."/>
            <person name="Young S.K."/>
            <person name="Zeng Q."/>
            <person name="Gargeya S."/>
            <person name="Fitzgerald M."/>
            <person name="Haas B."/>
            <person name="Abouelleil A."/>
            <person name="Allen A.W."/>
            <person name="Alvarado L."/>
            <person name="Arachchi H.M."/>
            <person name="Berlin A.M."/>
            <person name="Chapman S.B."/>
            <person name="Gainer-Dewar J."/>
            <person name="Goldberg J."/>
            <person name="Griggs A."/>
            <person name="Gujja S."/>
            <person name="Hansen M."/>
            <person name="Howarth C."/>
            <person name="Imamovic A."/>
            <person name="Ireland A."/>
            <person name="Larimer J."/>
            <person name="McCowan C."/>
            <person name="Murphy C."/>
            <person name="Pearson M."/>
            <person name="Poon T.W."/>
            <person name="Priest M."/>
            <person name="Roberts A."/>
            <person name="Saif S."/>
            <person name="Shea T."/>
            <person name="Sisk P."/>
            <person name="Sykes S."/>
            <person name="Wortman J."/>
            <person name="Nusbaum C."/>
            <person name="Birren B."/>
        </authorList>
    </citation>
    <scope>NUCLEOTIDE SEQUENCE [LARGE SCALE GENOMIC DNA]</scope>
    <source>
        <strain evidence="2 3">CJ01A1</strain>
    </source>
</reference>
<proteinExistence type="predicted"/>
<protein>
    <recommendedName>
        <fullName evidence="4">Helitron helicase-like domain-containing protein</fullName>
    </recommendedName>
</protein>
<dbReference type="EMBL" id="ANIX01004863">
    <property type="protein sequence ID" value="ETO99963.1"/>
    <property type="molecule type" value="Genomic_DNA"/>
</dbReference>
<dbReference type="Proteomes" id="UP000018958">
    <property type="component" value="Unassembled WGS sequence"/>
</dbReference>
<dbReference type="AlphaFoldDB" id="W2VRD7"/>
<evidence type="ECO:0000313" key="2">
    <source>
        <dbReference type="EMBL" id="ETO99963.1"/>
    </source>
</evidence>
<evidence type="ECO:0008006" key="4">
    <source>
        <dbReference type="Google" id="ProtNLM"/>
    </source>
</evidence>
<organism evidence="2 3">
    <name type="scientific">Phytophthora nicotianae CJ01A1</name>
    <dbReference type="NCBI Taxonomy" id="1317063"/>
    <lineage>
        <taxon>Eukaryota</taxon>
        <taxon>Sar</taxon>
        <taxon>Stramenopiles</taxon>
        <taxon>Oomycota</taxon>
        <taxon>Peronosporomycetes</taxon>
        <taxon>Peronosporales</taxon>
        <taxon>Peronosporaceae</taxon>
        <taxon>Phytophthora</taxon>
    </lineage>
</organism>
<accession>W2VRD7</accession>
<name>W2VRD7_PHYNI</name>
<gene>
    <name evidence="2" type="ORF">F441_22611</name>
</gene>
<feature type="region of interest" description="Disordered" evidence="1">
    <location>
        <begin position="126"/>
        <end position="145"/>
    </location>
</feature>
<evidence type="ECO:0000256" key="1">
    <source>
        <dbReference type="SAM" id="MobiDB-lite"/>
    </source>
</evidence>